<dbReference type="SUPFAM" id="SSF52317">
    <property type="entry name" value="Class I glutamine amidotransferase-like"/>
    <property type="match status" value="1"/>
</dbReference>
<dbReference type="Proteomes" id="UP001595997">
    <property type="component" value="Unassembled WGS sequence"/>
</dbReference>
<dbReference type="Gene3D" id="3.40.50.880">
    <property type="match status" value="1"/>
</dbReference>
<feature type="compositionally biased region" description="Polar residues" evidence="4">
    <location>
        <begin position="212"/>
        <end position="221"/>
    </location>
</feature>
<dbReference type="InterPro" id="IPR002818">
    <property type="entry name" value="DJ-1/PfpI"/>
</dbReference>
<evidence type="ECO:0000313" key="7">
    <source>
        <dbReference type="Proteomes" id="UP001595997"/>
    </source>
</evidence>
<comment type="caution">
    <text evidence="6">The sequence shown here is derived from an EMBL/GenBank/DDBJ whole genome shotgun (WGS) entry which is preliminary data.</text>
</comment>
<dbReference type="PANTHER" id="PTHR48094">
    <property type="entry name" value="PROTEIN/NUCLEIC ACID DEGLYCASE DJ-1-RELATED"/>
    <property type="match status" value="1"/>
</dbReference>
<evidence type="ECO:0000256" key="3">
    <source>
        <dbReference type="ARBA" id="ARBA00038493"/>
    </source>
</evidence>
<keyword evidence="7" id="KW-1185">Reference proteome</keyword>
<gene>
    <name evidence="6" type="ORF">ACFPA8_06230</name>
</gene>
<name>A0ABV9A1F0_9ACTN</name>
<feature type="region of interest" description="Disordered" evidence="4">
    <location>
        <begin position="212"/>
        <end position="235"/>
    </location>
</feature>
<evidence type="ECO:0000256" key="1">
    <source>
        <dbReference type="ARBA" id="ARBA00023016"/>
    </source>
</evidence>
<dbReference type="CDD" id="cd03141">
    <property type="entry name" value="GATase1_Hsp31_like"/>
    <property type="match status" value="1"/>
</dbReference>
<dbReference type="EMBL" id="JBHSFH010000004">
    <property type="protein sequence ID" value="MFC4493733.1"/>
    <property type="molecule type" value="Genomic_DNA"/>
</dbReference>
<evidence type="ECO:0000256" key="4">
    <source>
        <dbReference type="SAM" id="MobiDB-lite"/>
    </source>
</evidence>
<dbReference type="InterPro" id="IPR029062">
    <property type="entry name" value="Class_I_gatase-like"/>
</dbReference>
<feature type="domain" description="DJ-1/PfpI" evidence="5">
    <location>
        <begin position="30"/>
        <end position="229"/>
    </location>
</feature>
<dbReference type="PANTHER" id="PTHR48094:SF11">
    <property type="entry name" value="GLUTATHIONE-INDEPENDENT GLYOXALASE HSP31-RELATED"/>
    <property type="match status" value="1"/>
</dbReference>
<keyword evidence="1" id="KW-0346">Stress response</keyword>
<evidence type="ECO:0000256" key="2">
    <source>
        <dbReference type="ARBA" id="ARBA00023239"/>
    </source>
</evidence>
<reference evidence="7" key="1">
    <citation type="journal article" date="2019" name="Int. J. Syst. Evol. Microbiol.">
        <title>The Global Catalogue of Microorganisms (GCM) 10K type strain sequencing project: providing services to taxonomists for standard genome sequencing and annotation.</title>
        <authorList>
            <consortium name="The Broad Institute Genomics Platform"/>
            <consortium name="The Broad Institute Genome Sequencing Center for Infectious Disease"/>
            <person name="Wu L."/>
            <person name="Ma J."/>
        </authorList>
    </citation>
    <scope>NUCLEOTIDE SEQUENCE [LARGE SCALE GENOMIC DNA]</scope>
    <source>
        <strain evidence="7">CGMCC 4.7357</strain>
    </source>
</reference>
<organism evidence="6 7">
    <name type="scientific">Streptomyces ovatisporus</name>
    <dbReference type="NCBI Taxonomy" id="1128682"/>
    <lineage>
        <taxon>Bacteria</taxon>
        <taxon>Bacillati</taxon>
        <taxon>Actinomycetota</taxon>
        <taxon>Actinomycetes</taxon>
        <taxon>Kitasatosporales</taxon>
        <taxon>Streptomycetaceae</taxon>
        <taxon>Streptomyces</taxon>
    </lineage>
</organism>
<accession>A0ABV9A1F0</accession>
<protein>
    <submittedName>
        <fullName evidence="6">Type 1 glutamine amidotransferase domain-containing protein</fullName>
    </submittedName>
</protein>
<evidence type="ECO:0000259" key="5">
    <source>
        <dbReference type="Pfam" id="PF01965"/>
    </source>
</evidence>
<sequence>MAEILMIVSGADALRLADGTSHPTGYWAEEVAVSHKVLTEAGHRVRIATPGGVRPTVDPLSLDERGGVAEGDAKEFGAYLDSIEAELASPLDLAAVTLDGYDALYIPGGHAPMADLASDPGLGRLLDEADRRGLTVAALCHGPAALLSATRADGSFTFAGRALTSFSDEEEQQGGLGDANPYSVESRLRDRGGIVTTGPAWASKVVVDGNLVTGQNPQSSRDTARSVLSALDGRR</sequence>
<dbReference type="InterPro" id="IPR050325">
    <property type="entry name" value="Prot/Nucl_acid_deglycase"/>
</dbReference>
<dbReference type="Pfam" id="PF01965">
    <property type="entry name" value="DJ-1_PfpI"/>
    <property type="match status" value="1"/>
</dbReference>
<evidence type="ECO:0000313" key="6">
    <source>
        <dbReference type="EMBL" id="MFC4493733.1"/>
    </source>
</evidence>
<keyword evidence="2" id="KW-0456">Lyase</keyword>
<comment type="similarity">
    <text evidence="3">Belongs to the peptidase C56 family. HSP31-like subfamily.</text>
</comment>
<keyword evidence="6" id="KW-0315">Glutamine amidotransferase</keyword>
<dbReference type="RefSeq" id="WP_386443492.1">
    <property type="nucleotide sequence ID" value="NZ_JBHSFH010000004.1"/>
</dbReference>
<proteinExistence type="inferred from homology"/>